<dbReference type="Gene3D" id="3.90.220.20">
    <property type="entry name" value="DNA methylase specificity domains"/>
    <property type="match status" value="1"/>
</dbReference>
<evidence type="ECO:0000259" key="4">
    <source>
        <dbReference type="Pfam" id="PF01420"/>
    </source>
</evidence>
<dbReference type="EMBL" id="CP051206">
    <property type="protein sequence ID" value="QJB43207.1"/>
    <property type="molecule type" value="Genomic_DNA"/>
</dbReference>
<sequence>MSKSKVYGGEIIINKIGSAGKVYLMPYLKRPVSLGMNAFLIRLNNKVNTSFIYYFLTFSYGKEAINKNVKGAVTKTITKEAIRGITIPVPPLHLQEEFSHRVEAVEKLKAVHRASLSELDALFASLQPPTSSL</sequence>
<dbReference type="AlphaFoldDB" id="A0A6H2BVE8"/>
<comment type="similarity">
    <text evidence="1">Belongs to the type-I restriction system S methylase family.</text>
</comment>
<gene>
    <name evidence="5" type="ORF">HGD76_02150</name>
</gene>
<reference evidence="5 6" key="2">
    <citation type="submission" date="2020-04" db="EMBL/GenBank/DDBJ databases">
        <authorList>
            <person name="Fomenkov A."/>
            <person name="Anton B.P."/>
            <person name="Roberts R.J."/>
        </authorList>
    </citation>
    <scope>NUCLEOTIDE SEQUENCE [LARGE SCALE GENOMIC DNA]</scope>
    <source>
        <strain evidence="5 6">CCAP 1403/13f</strain>
    </source>
</reference>
<feature type="domain" description="Type I restriction modification DNA specificity" evidence="4">
    <location>
        <begin position="7"/>
        <end position="119"/>
    </location>
</feature>
<name>A0A6H2BVE8_DOLFA</name>
<protein>
    <recommendedName>
        <fullName evidence="4">Type I restriction modification DNA specificity domain-containing protein</fullName>
    </recommendedName>
</protein>
<dbReference type="RefSeq" id="WP_168694824.1">
    <property type="nucleotide sequence ID" value="NZ_CP051206.1"/>
</dbReference>
<dbReference type="GO" id="GO:0009307">
    <property type="term" value="P:DNA restriction-modification system"/>
    <property type="evidence" value="ECO:0007669"/>
    <property type="project" value="UniProtKB-KW"/>
</dbReference>
<evidence type="ECO:0000256" key="3">
    <source>
        <dbReference type="ARBA" id="ARBA00023125"/>
    </source>
</evidence>
<dbReference type="PANTHER" id="PTHR30408:SF12">
    <property type="entry name" value="TYPE I RESTRICTION ENZYME MJAVIII SPECIFICITY SUBUNIT"/>
    <property type="match status" value="1"/>
</dbReference>
<evidence type="ECO:0000313" key="6">
    <source>
        <dbReference type="Proteomes" id="UP000502433"/>
    </source>
</evidence>
<dbReference type="PANTHER" id="PTHR30408">
    <property type="entry name" value="TYPE-1 RESTRICTION ENZYME ECOKI SPECIFICITY PROTEIN"/>
    <property type="match status" value="1"/>
</dbReference>
<evidence type="ECO:0000313" key="5">
    <source>
        <dbReference type="EMBL" id="QJB43207.1"/>
    </source>
</evidence>
<keyword evidence="2" id="KW-0680">Restriction system</keyword>
<keyword evidence="3" id="KW-0238">DNA-binding</keyword>
<dbReference type="InterPro" id="IPR044946">
    <property type="entry name" value="Restrct_endonuc_typeI_TRD_sf"/>
</dbReference>
<dbReference type="Proteomes" id="UP000502433">
    <property type="component" value="Chromosome"/>
</dbReference>
<evidence type="ECO:0000256" key="2">
    <source>
        <dbReference type="ARBA" id="ARBA00022747"/>
    </source>
</evidence>
<dbReference type="KEGG" id="dfs:HGD76_02150"/>
<dbReference type="Pfam" id="PF01420">
    <property type="entry name" value="Methylase_S"/>
    <property type="match status" value="1"/>
</dbReference>
<dbReference type="InterPro" id="IPR052021">
    <property type="entry name" value="Type-I_RS_S_subunit"/>
</dbReference>
<evidence type="ECO:0000256" key="1">
    <source>
        <dbReference type="ARBA" id="ARBA00010923"/>
    </source>
</evidence>
<dbReference type="GO" id="GO:0003677">
    <property type="term" value="F:DNA binding"/>
    <property type="evidence" value="ECO:0007669"/>
    <property type="project" value="UniProtKB-KW"/>
</dbReference>
<organism evidence="5 6">
    <name type="scientific">Dolichospermum flos-aquae CCAP 1403/13F</name>
    <dbReference type="NCBI Taxonomy" id="315271"/>
    <lineage>
        <taxon>Bacteria</taxon>
        <taxon>Bacillati</taxon>
        <taxon>Cyanobacteriota</taxon>
        <taxon>Cyanophyceae</taxon>
        <taxon>Nostocales</taxon>
        <taxon>Aphanizomenonaceae</taxon>
        <taxon>Dolichospermum</taxon>
    </lineage>
</organism>
<dbReference type="InterPro" id="IPR000055">
    <property type="entry name" value="Restrct_endonuc_typeI_TRD"/>
</dbReference>
<reference evidence="5 6" key="1">
    <citation type="submission" date="2020-04" db="EMBL/GenBank/DDBJ databases">
        <title>Genome-Wide Identification of 5-Methylcytosine Sites in Bacterial Genomes By High-Throughput Sequencing of MspJI Restriction Fragments.</title>
        <authorList>
            <person name="Wu V."/>
        </authorList>
    </citation>
    <scope>NUCLEOTIDE SEQUENCE [LARGE SCALE GENOMIC DNA]</scope>
    <source>
        <strain evidence="5 6">CCAP 1403/13f</strain>
    </source>
</reference>
<accession>A0A6H2BVE8</accession>
<dbReference type="SUPFAM" id="SSF116734">
    <property type="entry name" value="DNA methylase specificity domain"/>
    <property type="match status" value="1"/>
</dbReference>
<proteinExistence type="inferred from homology"/>